<feature type="transmembrane region" description="Helical" evidence="6">
    <location>
        <begin position="218"/>
        <end position="239"/>
    </location>
</feature>
<evidence type="ECO:0000256" key="2">
    <source>
        <dbReference type="ARBA" id="ARBA00007165"/>
    </source>
</evidence>
<comment type="subcellular location">
    <subcellularLocation>
        <location evidence="6">Cell membrane</location>
        <topology evidence="6">Multi-pass membrane protein</topology>
    </subcellularLocation>
    <subcellularLocation>
        <location evidence="1">Membrane</location>
    </subcellularLocation>
</comment>
<dbReference type="AlphaFoldDB" id="A0A426TQQ8"/>
<name>A0A426TQQ8_9CHLR</name>
<feature type="transmembrane region" description="Helical" evidence="6">
    <location>
        <begin position="12"/>
        <end position="31"/>
    </location>
</feature>
<keyword evidence="3 6" id="KW-0812">Transmembrane</keyword>
<dbReference type="GO" id="GO:0005886">
    <property type="term" value="C:plasma membrane"/>
    <property type="evidence" value="ECO:0007669"/>
    <property type="project" value="UniProtKB-SubCell"/>
</dbReference>
<dbReference type="InterPro" id="IPR045214">
    <property type="entry name" value="Surf1/Surf4"/>
</dbReference>
<reference evidence="7 8" key="1">
    <citation type="submission" date="2018-12" db="EMBL/GenBank/DDBJ databases">
        <title>Genome Sequence of Candidatus Viridilinea halotolerans isolated from saline sulfide-rich spring.</title>
        <authorList>
            <person name="Grouzdev D.S."/>
            <person name="Burganskaya E.I."/>
            <person name="Krutkina M.S."/>
            <person name="Sukhacheva M.V."/>
            <person name="Gorlenko V.M."/>
        </authorList>
    </citation>
    <scope>NUCLEOTIDE SEQUENCE [LARGE SCALE GENOMIC DNA]</scope>
    <source>
        <strain evidence="7">Chok-6</strain>
    </source>
</reference>
<comment type="caution">
    <text evidence="7">The sequence shown here is derived from an EMBL/GenBank/DDBJ whole genome shotgun (WGS) entry which is preliminary data.</text>
</comment>
<evidence type="ECO:0000256" key="4">
    <source>
        <dbReference type="ARBA" id="ARBA00022989"/>
    </source>
</evidence>
<dbReference type="PROSITE" id="PS50895">
    <property type="entry name" value="SURF1"/>
    <property type="match status" value="1"/>
</dbReference>
<comment type="similarity">
    <text evidence="2 6">Belongs to the SURF1 family.</text>
</comment>
<dbReference type="Proteomes" id="UP000280307">
    <property type="component" value="Unassembled WGS sequence"/>
</dbReference>
<dbReference type="InterPro" id="IPR002994">
    <property type="entry name" value="Surf1/Shy1"/>
</dbReference>
<dbReference type="CDD" id="cd06662">
    <property type="entry name" value="SURF1"/>
    <property type="match status" value="1"/>
</dbReference>
<evidence type="ECO:0000313" key="7">
    <source>
        <dbReference type="EMBL" id="RRR65655.1"/>
    </source>
</evidence>
<dbReference type="PANTHER" id="PTHR23427:SF2">
    <property type="entry name" value="SURFEIT LOCUS PROTEIN 1"/>
    <property type="match status" value="1"/>
</dbReference>
<dbReference type="Pfam" id="PF02104">
    <property type="entry name" value="SURF1"/>
    <property type="match status" value="1"/>
</dbReference>
<evidence type="ECO:0000256" key="1">
    <source>
        <dbReference type="ARBA" id="ARBA00004370"/>
    </source>
</evidence>
<organism evidence="7 8">
    <name type="scientific">Candidatus Viridilinea halotolerans</name>
    <dbReference type="NCBI Taxonomy" id="2491704"/>
    <lineage>
        <taxon>Bacteria</taxon>
        <taxon>Bacillati</taxon>
        <taxon>Chloroflexota</taxon>
        <taxon>Chloroflexia</taxon>
        <taxon>Chloroflexales</taxon>
        <taxon>Chloroflexineae</taxon>
        <taxon>Oscillochloridaceae</taxon>
        <taxon>Candidatus Viridilinea</taxon>
    </lineage>
</organism>
<evidence type="ECO:0000313" key="8">
    <source>
        <dbReference type="Proteomes" id="UP000280307"/>
    </source>
</evidence>
<gene>
    <name evidence="7" type="ORF">EI684_22525</name>
</gene>
<proteinExistence type="inferred from homology"/>
<protein>
    <recommendedName>
        <fullName evidence="6">SURF1-like protein</fullName>
    </recommendedName>
</protein>
<accession>A0A426TQQ8</accession>
<evidence type="ECO:0000256" key="6">
    <source>
        <dbReference type="RuleBase" id="RU363076"/>
    </source>
</evidence>
<dbReference type="PANTHER" id="PTHR23427">
    <property type="entry name" value="SURFEIT LOCUS PROTEIN"/>
    <property type="match status" value="1"/>
</dbReference>
<evidence type="ECO:0000256" key="3">
    <source>
        <dbReference type="ARBA" id="ARBA00022692"/>
    </source>
</evidence>
<dbReference type="EMBL" id="RSAS01000926">
    <property type="protein sequence ID" value="RRR65655.1"/>
    <property type="molecule type" value="Genomic_DNA"/>
</dbReference>
<evidence type="ECO:0000256" key="5">
    <source>
        <dbReference type="ARBA" id="ARBA00023136"/>
    </source>
</evidence>
<sequence length="248" mass="27131">MPNHRLLSPRWLVQHSFALVIFVMLLTLGFWQLGRLEERRAANALRVAALDAPPLALTFVNADGAALAGRKVYVHGTFINSESVVLRGRRSTSGVDGVHLLTPLRLRDSDAAVLVDRGWLPANQQTPAALAAYAVEREVVIEGIAWPPQVRPNSPLAPRDLPLPGESRIAAWMRVDVAALQAQVSAPLLPIYVEALPGSNDAPLPLPLDPRNLDEGPHLGYALQWFSFATMLAIVYAALMRQELARKK</sequence>
<keyword evidence="5 6" id="KW-0472">Membrane</keyword>
<keyword evidence="6" id="KW-1003">Cell membrane</keyword>
<keyword evidence="4 6" id="KW-1133">Transmembrane helix</keyword>